<dbReference type="EMBL" id="LODT01000035">
    <property type="protein sequence ID" value="KYQ90952.1"/>
    <property type="molecule type" value="Genomic_DNA"/>
</dbReference>
<feature type="compositionally biased region" description="Basic and acidic residues" evidence="1">
    <location>
        <begin position="163"/>
        <end position="173"/>
    </location>
</feature>
<sequence>MNSNLSLNSSNSKYQHSNSLVYNNRSLNSIYSSTNTYKQMYQSYSTGHGKKPLEEEKEEITKQDVEDVDDLLKDVDEKKEEEDDEPLTDGKQKDTQQKDVKSDTQQKQAPTTPFTSKTKAEKTTSSASSSSAKEKQEQQKKQQKEKKEKEEEDEEEEEEEVIEQVKDKDKDEIDKDMERIEHMGAANLVYKSFTLAFFVLLGVGIKRIFDAFFGEGDENSSGGLLGEQYDHNAVIRDIYSNELKPHIDEGHPDFIKIVPKGTIYTSERLAHFNKVANVTTIMIPILQKKTHLLLAYINIDIVKEGQYMRVANFFVDAVNGFHYDFPLPETKYDTMNPKYYEHIFKHMNAQKEKEAKKNSDAEAELQ</sequence>
<comment type="caution">
    <text evidence="2">The sequence shown here is derived from an EMBL/GenBank/DDBJ whole genome shotgun (WGS) entry which is preliminary data.</text>
</comment>
<feature type="region of interest" description="Disordered" evidence="1">
    <location>
        <begin position="43"/>
        <end position="173"/>
    </location>
</feature>
<accession>A0A151ZAH2</accession>
<reference evidence="2 3" key="1">
    <citation type="submission" date="2015-12" db="EMBL/GenBank/DDBJ databases">
        <title>Dictyostelia acquired genes for synthesis and detection of signals that induce cell-type specialization by lateral gene transfer from prokaryotes.</title>
        <authorList>
            <person name="Gloeckner G."/>
            <person name="Schaap P."/>
        </authorList>
    </citation>
    <scope>NUCLEOTIDE SEQUENCE [LARGE SCALE GENOMIC DNA]</scope>
    <source>
        <strain evidence="2 3">TK</strain>
    </source>
</reference>
<feature type="compositionally biased region" description="Basic and acidic residues" evidence="1">
    <location>
        <begin position="88"/>
        <end position="104"/>
    </location>
</feature>
<dbReference type="InParanoid" id="A0A151ZAH2"/>
<dbReference type="Proteomes" id="UP000076078">
    <property type="component" value="Unassembled WGS sequence"/>
</dbReference>
<keyword evidence="3" id="KW-1185">Reference proteome</keyword>
<name>A0A151ZAH2_TIELA</name>
<evidence type="ECO:0000313" key="3">
    <source>
        <dbReference type="Proteomes" id="UP000076078"/>
    </source>
</evidence>
<feature type="compositionally biased region" description="Basic and acidic residues" evidence="1">
    <location>
        <begin position="132"/>
        <end position="149"/>
    </location>
</feature>
<organism evidence="2 3">
    <name type="scientific">Tieghemostelium lacteum</name>
    <name type="common">Slime mold</name>
    <name type="synonym">Dictyostelium lacteum</name>
    <dbReference type="NCBI Taxonomy" id="361077"/>
    <lineage>
        <taxon>Eukaryota</taxon>
        <taxon>Amoebozoa</taxon>
        <taxon>Evosea</taxon>
        <taxon>Eumycetozoa</taxon>
        <taxon>Dictyostelia</taxon>
        <taxon>Dictyosteliales</taxon>
        <taxon>Raperosteliaceae</taxon>
        <taxon>Tieghemostelium</taxon>
    </lineage>
</organism>
<evidence type="ECO:0000256" key="1">
    <source>
        <dbReference type="SAM" id="MobiDB-lite"/>
    </source>
</evidence>
<dbReference type="AlphaFoldDB" id="A0A151ZAH2"/>
<proteinExistence type="predicted"/>
<dbReference type="OrthoDB" id="10547996at2759"/>
<gene>
    <name evidence="2" type="ORF">DLAC_07832</name>
</gene>
<evidence type="ECO:0000313" key="2">
    <source>
        <dbReference type="EMBL" id="KYQ90952.1"/>
    </source>
</evidence>
<protein>
    <submittedName>
        <fullName evidence="2">PA14 domain-containing protein</fullName>
    </submittedName>
</protein>
<feature type="compositionally biased region" description="Basic and acidic residues" evidence="1">
    <location>
        <begin position="51"/>
        <end position="78"/>
    </location>
</feature>
<feature type="compositionally biased region" description="Acidic residues" evidence="1">
    <location>
        <begin position="150"/>
        <end position="162"/>
    </location>
</feature>
<feature type="compositionally biased region" description="Polar residues" evidence="1">
    <location>
        <begin position="105"/>
        <end position="114"/>
    </location>
</feature>